<comment type="caution">
    <text evidence="5">The sequence shown here is derived from an EMBL/GenBank/DDBJ whole genome shotgun (WGS) entry which is preliminary data.</text>
</comment>
<dbReference type="OrthoDB" id="1668230at2759"/>
<dbReference type="PROSITE" id="PS51450">
    <property type="entry name" value="LRR"/>
    <property type="match status" value="1"/>
</dbReference>
<keyword evidence="1" id="KW-0433">Leucine-rich repeat</keyword>
<dbReference type="GO" id="GO:0004672">
    <property type="term" value="F:protein kinase activity"/>
    <property type="evidence" value="ECO:0007669"/>
    <property type="project" value="InterPro"/>
</dbReference>
<dbReference type="PROSITE" id="PS50011">
    <property type="entry name" value="PROTEIN_KINASE_DOM"/>
    <property type="match status" value="1"/>
</dbReference>
<dbReference type="OMA" id="MVGFKAN"/>
<keyword evidence="6" id="KW-1185">Reference proteome</keyword>
<keyword evidence="2" id="KW-0677">Repeat</keyword>
<dbReference type="Gene3D" id="1.10.510.10">
    <property type="entry name" value="Transferase(Phosphotransferase) domain 1"/>
    <property type="match status" value="1"/>
</dbReference>
<dbReference type="PANTHER" id="PTHR48051">
    <property type="match status" value="1"/>
</dbReference>
<dbReference type="InterPro" id="IPR000719">
    <property type="entry name" value="Prot_kinase_dom"/>
</dbReference>
<feature type="domain" description="Protein kinase" evidence="4">
    <location>
        <begin position="197"/>
        <end position="407"/>
    </location>
</feature>
<dbReference type="Gene3D" id="3.30.200.20">
    <property type="entry name" value="Phosphorylase Kinase, domain 1"/>
    <property type="match status" value="1"/>
</dbReference>
<dbReference type="SUPFAM" id="SSF56112">
    <property type="entry name" value="Protein kinase-like (PK-like)"/>
    <property type="match status" value="1"/>
</dbReference>
<reference evidence="5 6" key="1">
    <citation type="submission" date="2016-07" db="EMBL/GenBank/DDBJ databases">
        <title>Pervasive Adenine N6-methylation of Active Genes in Fungi.</title>
        <authorList>
            <consortium name="DOE Joint Genome Institute"/>
            <person name="Mondo S.J."/>
            <person name="Dannebaum R.O."/>
            <person name="Kuo R.C."/>
            <person name="Labutti K."/>
            <person name="Haridas S."/>
            <person name="Kuo A."/>
            <person name="Salamov A."/>
            <person name="Ahrendt S.R."/>
            <person name="Lipzen A."/>
            <person name="Sullivan W."/>
            <person name="Andreopoulos W.B."/>
            <person name="Clum A."/>
            <person name="Lindquist E."/>
            <person name="Daum C."/>
            <person name="Ramamoorthy G.K."/>
            <person name="Gryganskyi A."/>
            <person name="Culley D."/>
            <person name="Magnuson J.K."/>
            <person name="James T.Y."/>
            <person name="O'Malley M.A."/>
            <person name="Stajich J.E."/>
            <person name="Spatafora J.W."/>
            <person name="Visel A."/>
            <person name="Grigoriev I.V."/>
        </authorList>
    </citation>
    <scope>NUCLEOTIDE SEQUENCE [LARGE SCALE GENOMIC DNA]</scope>
    <source>
        <strain evidence="5 6">12-1054</strain>
    </source>
</reference>
<dbReference type="InterPro" id="IPR001611">
    <property type="entry name" value="Leu-rich_rpt"/>
</dbReference>
<dbReference type="PROSITE" id="PS00107">
    <property type="entry name" value="PROTEIN_KINASE_ATP"/>
    <property type="match status" value="1"/>
</dbReference>
<dbReference type="InterPro" id="IPR032675">
    <property type="entry name" value="LRR_dom_sf"/>
</dbReference>
<name>A0A1Y2EZG3_PROLT</name>
<dbReference type="InterPro" id="IPR017441">
    <property type="entry name" value="Protein_kinase_ATP_BS"/>
</dbReference>
<dbReference type="Pfam" id="PF00560">
    <property type="entry name" value="LRR_1"/>
    <property type="match status" value="1"/>
</dbReference>
<dbReference type="STRING" id="56484.A0A1Y2EZG3"/>
<gene>
    <name evidence="5" type="ORF">BCR37DRAFT_400654</name>
</gene>
<dbReference type="PANTHER" id="PTHR48051:SF1">
    <property type="entry name" value="RAS SUPPRESSOR PROTEIN 1"/>
    <property type="match status" value="1"/>
</dbReference>
<organism evidence="5 6">
    <name type="scientific">Protomyces lactucae-debilis</name>
    <dbReference type="NCBI Taxonomy" id="2754530"/>
    <lineage>
        <taxon>Eukaryota</taxon>
        <taxon>Fungi</taxon>
        <taxon>Dikarya</taxon>
        <taxon>Ascomycota</taxon>
        <taxon>Taphrinomycotina</taxon>
        <taxon>Taphrinomycetes</taxon>
        <taxon>Taphrinales</taxon>
        <taxon>Protomycetaceae</taxon>
        <taxon>Protomyces</taxon>
    </lineage>
</organism>
<dbReference type="AlphaFoldDB" id="A0A1Y2EZG3"/>
<dbReference type="InterPro" id="IPR011009">
    <property type="entry name" value="Kinase-like_dom_sf"/>
</dbReference>
<evidence type="ECO:0000256" key="2">
    <source>
        <dbReference type="ARBA" id="ARBA00022737"/>
    </source>
</evidence>
<evidence type="ECO:0000259" key="4">
    <source>
        <dbReference type="PROSITE" id="PS50011"/>
    </source>
</evidence>
<keyword evidence="3" id="KW-0067">ATP-binding</keyword>
<keyword evidence="3" id="KW-0547">Nucleotide-binding</keyword>
<feature type="binding site" evidence="3">
    <location>
        <position position="224"/>
    </location>
    <ligand>
        <name>ATP</name>
        <dbReference type="ChEBI" id="CHEBI:30616"/>
    </ligand>
</feature>
<accession>A0A1Y2EZG3</accession>
<evidence type="ECO:0000256" key="1">
    <source>
        <dbReference type="ARBA" id="ARBA00022614"/>
    </source>
</evidence>
<evidence type="ECO:0000256" key="3">
    <source>
        <dbReference type="PROSITE-ProRule" id="PRU10141"/>
    </source>
</evidence>
<dbReference type="InterPro" id="IPR050216">
    <property type="entry name" value="LRR_domain-containing"/>
</dbReference>
<dbReference type="Proteomes" id="UP000193685">
    <property type="component" value="Unassembled WGS sequence"/>
</dbReference>
<dbReference type="RefSeq" id="XP_040722800.1">
    <property type="nucleotide sequence ID" value="XM_040871813.1"/>
</dbReference>
<evidence type="ECO:0000313" key="6">
    <source>
        <dbReference type="Proteomes" id="UP000193685"/>
    </source>
</evidence>
<protein>
    <recommendedName>
        <fullName evidence="4">Protein kinase domain-containing protein</fullName>
    </recommendedName>
</protein>
<dbReference type="GO" id="GO:0005737">
    <property type="term" value="C:cytoplasm"/>
    <property type="evidence" value="ECO:0007669"/>
    <property type="project" value="TreeGrafter"/>
</dbReference>
<proteinExistence type="predicted"/>
<dbReference type="EMBL" id="MCFI01000021">
    <property type="protein sequence ID" value="ORY76960.1"/>
    <property type="molecule type" value="Genomic_DNA"/>
</dbReference>
<dbReference type="SUPFAM" id="SSF52058">
    <property type="entry name" value="L domain-like"/>
    <property type="match status" value="1"/>
</dbReference>
<dbReference type="Pfam" id="PF13855">
    <property type="entry name" value="LRR_8"/>
    <property type="match status" value="1"/>
</dbReference>
<dbReference type="GO" id="GO:0005524">
    <property type="term" value="F:ATP binding"/>
    <property type="evidence" value="ECO:0007669"/>
    <property type="project" value="UniProtKB-UniRule"/>
</dbReference>
<dbReference type="SMART" id="SM00369">
    <property type="entry name" value="LRR_TYP"/>
    <property type="match status" value="3"/>
</dbReference>
<dbReference type="InterPro" id="IPR003591">
    <property type="entry name" value="Leu-rich_rpt_typical-subtyp"/>
</dbReference>
<dbReference type="Gene3D" id="3.80.10.10">
    <property type="entry name" value="Ribonuclease Inhibitor"/>
    <property type="match status" value="2"/>
</dbReference>
<dbReference type="Pfam" id="PF00069">
    <property type="entry name" value="Pkinase"/>
    <property type="match status" value="1"/>
</dbReference>
<dbReference type="GeneID" id="63788412"/>
<sequence length="407" mass="44176">MDSLHSLDKETSVIRLKNAGLTVFPDELLQFSQLELLDLSGNPLCSLPADFAHKLPKLKVCFLSDCKFVTFPKLSECPVLEMVAFKGNGMQTVPEDALPPSLRWLILTNNAITALPSSIGRCTRLEKCMLAGNQLTDLPHSMANLKRLGLLRLSANKLASLPSWLFELPSLCWLAFAGNPCSQRSKARLSELPWDTLVVQHILGEGASGVISKAKLGEKEVAVKVFKGEVTSDGAPSDEMDACIAAGSHPHLIDPLASVLNHPGGRRGLVLELVPPTYTNLGLPPSMTSCTRDNFSRRLSKADALSILRGIAAAAVHLHRRGIAHGDLYAHNILVDDHGHAFFGDFGAATLYGDWPMEKLEVKAFGWLVDDLMSISELELSTLRDACTTSVVSLRPTFVEIESQLGP</sequence>
<evidence type="ECO:0000313" key="5">
    <source>
        <dbReference type="EMBL" id="ORY76960.1"/>
    </source>
</evidence>